<dbReference type="GO" id="GO:0005840">
    <property type="term" value="C:ribosome"/>
    <property type="evidence" value="ECO:0007669"/>
    <property type="project" value="UniProtKB-KW"/>
</dbReference>
<name>A0A1A6HSD8_NEOLE</name>
<protein>
    <recommendedName>
        <fullName evidence="4">Small ribosomal subunit protein eS6</fullName>
    </recommendedName>
    <alternativeName>
        <fullName evidence="5">40S ribosomal protein S6</fullName>
    </alternativeName>
</protein>
<gene>
    <name evidence="6" type="ORF">A6R68_20858</name>
</gene>
<keyword evidence="7" id="KW-1185">Reference proteome</keyword>
<keyword evidence="3" id="KW-0687">Ribonucleoprotein</keyword>
<evidence type="ECO:0000313" key="6">
    <source>
        <dbReference type="EMBL" id="OBS80925.1"/>
    </source>
</evidence>
<evidence type="ECO:0000256" key="3">
    <source>
        <dbReference type="ARBA" id="ARBA00023274"/>
    </source>
</evidence>
<dbReference type="GO" id="GO:1990904">
    <property type="term" value="C:ribonucleoprotein complex"/>
    <property type="evidence" value="ECO:0007669"/>
    <property type="project" value="UniProtKB-KW"/>
</dbReference>
<evidence type="ECO:0000256" key="4">
    <source>
        <dbReference type="ARBA" id="ARBA00035278"/>
    </source>
</evidence>
<dbReference type="InterPro" id="IPR001377">
    <property type="entry name" value="Ribosomal_eS6"/>
</dbReference>
<sequence length="138" mass="14873">SSDEQRSLPRGRTADWNSCIPIYSLAPVRDWLSLEQLIPQMKLNISFPATGCQKLIEVDNECKCPAFSEKCTASELAADALGAFLLQTKENQRERKCKSVQECTVDANLSVSKAEPCTDGPACALSDIAGDEASTACG</sequence>
<feature type="non-terminal residue" evidence="6">
    <location>
        <position position="1"/>
    </location>
</feature>
<dbReference type="STRING" id="56216.A0A1A6HSD8"/>
<evidence type="ECO:0000256" key="2">
    <source>
        <dbReference type="ARBA" id="ARBA00022980"/>
    </source>
</evidence>
<comment type="similarity">
    <text evidence="1">Belongs to the eukaryotic ribosomal protein eS6 family.</text>
</comment>
<dbReference type="SMART" id="SM01405">
    <property type="entry name" value="Ribosomal_S6e"/>
    <property type="match status" value="1"/>
</dbReference>
<accession>A0A1A6HSD8</accession>
<dbReference type="GO" id="GO:0003735">
    <property type="term" value="F:structural constituent of ribosome"/>
    <property type="evidence" value="ECO:0007669"/>
    <property type="project" value="InterPro"/>
</dbReference>
<comment type="caution">
    <text evidence="6">The sequence shown here is derived from an EMBL/GenBank/DDBJ whole genome shotgun (WGS) entry which is preliminary data.</text>
</comment>
<dbReference type="EMBL" id="LZPO01017302">
    <property type="protein sequence ID" value="OBS80925.1"/>
    <property type="molecule type" value="Genomic_DNA"/>
</dbReference>
<evidence type="ECO:0000256" key="1">
    <source>
        <dbReference type="ARBA" id="ARBA00009312"/>
    </source>
</evidence>
<dbReference type="GO" id="GO:0006412">
    <property type="term" value="P:translation"/>
    <property type="evidence" value="ECO:0007669"/>
    <property type="project" value="InterPro"/>
</dbReference>
<dbReference type="PANTHER" id="PTHR11502">
    <property type="entry name" value="40S RIBOSOMAL PROTEIN S6"/>
    <property type="match status" value="1"/>
</dbReference>
<keyword evidence="2" id="KW-0689">Ribosomal protein</keyword>
<proteinExistence type="inferred from homology"/>
<evidence type="ECO:0000256" key="5">
    <source>
        <dbReference type="ARBA" id="ARBA00035403"/>
    </source>
</evidence>
<dbReference type="AlphaFoldDB" id="A0A1A6HSD8"/>
<organism evidence="6 7">
    <name type="scientific">Neotoma lepida</name>
    <name type="common">Desert woodrat</name>
    <dbReference type="NCBI Taxonomy" id="56216"/>
    <lineage>
        <taxon>Eukaryota</taxon>
        <taxon>Metazoa</taxon>
        <taxon>Chordata</taxon>
        <taxon>Craniata</taxon>
        <taxon>Vertebrata</taxon>
        <taxon>Euteleostomi</taxon>
        <taxon>Mammalia</taxon>
        <taxon>Eutheria</taxon>
        <taxon>Euarchontoglires</taxon>
        <taxon>Glires</taxon>
        <taxon>Rodentia</taxon>
        <taxon>Myomorpha</taxon>
        <taxon>Muroidea</taxon>
        <taxon>Cricetidae</taxon>
        <taxon>Neotominae</taxon>
        <taxon>Neotoma</taxon>
    </lineage>
</organism>
<dbReference type="Proteomes" id="UP000092124">
    <property type="component" value="Unassembled WGS sequence"/>
</dbReference>
<dbReference type="OrthoDB" id="10260596at2759"/>
<reference evidence="6 7" key="1">
    <citation type="submission" date="2016-06" db="EMBL/GenBank/DDBJ databases">
        <title>The Draft Genome Sequence and Annotation of the Desert Woodrat Neotoma lepida.</title>
        <authorList>
            <person name="Campbell M."/>
            <person name="Oakeson K.F."/>
            <person name="Yandell M."/>
            <person name="Halpert J.R."/>
            <person name="Dearing D."/>
        </authorList>
    </citation>
    <scope>NUCLEOTIDE SEQUENCE [LARGE SCALE GENOMIC DNA]</scope>
    <source>
        <strain evidence="6">417</strain>
        <tissue evidence="6">Liver</tissue>
    </source>
</reference>
<evidence type="ECO:0000313" key="7">
    <source>
        <dbReference type="Proteomes" id="UP000092124"/>
    </source>
</evidence>